<evidence type="ECO:0000256" key="4">
    <source>
        <dbReference type="ARBA" id="ARBA00023136"/>
    </source>
</evidence>
<evidence type="ECO:0000256" key="5">
    <source>
        <dbReference type="SAM" id="MobiDB-lite"/>
    </source>
</evidence>
<keyword evidence="2 6" id="KW-0812">Transmembrane</keyword>
<feature type="transmembrane region" description="Helical" evidence="6">
    <location>
        <begin position="24"/>
        <end position="45"/>
    </location>
</feature>
<proteinExistence type="predicted"/>
<dbReference type="GO" id="GO:0005886">
    <property type="term" value="C:plasma membrane"/>
    <property type="evidence" value="ECO:0007669"/>
    <property type="project" value="InterPro"/>
</dbReference>
<reference evidence="8" key="1">
    <citation type="submission" date="2020-04" db="EMBL/GenBank/DDBJ databases">
        <authorList>
            <person name="Zhang T."/>
        </authorList>
    </citation>
    <scope>NUCLEOTIDE SEQUENCE</scope>
    <source>
        <strain evidence="8">HKST-UBA02</strain>
    </source>
</reference>
<accession>A0A956SDF7</accession>
<name>A0A956SDF7_UNCEI</name>
<reference evidence="8" key="2">
    <citation type="journal article" date="2021" name="Microbiome">
        <title>Successional dynamics and alternative stable states in a saline activated sludge microbial community over 9 years.</title>
        <authorList>
            <person name="Wang Y."/>
            <person name="Ye J."/>
            <person name="Ju F."/>
            <person name="Liu L."/>
            <person name="Boyd J.A."/>
            <person name="Deng Y."/>
            <person name="Parks D.H."/>
            <person name="Jiang X."/>
            <person name="Yin X."/>
            <person name="Woodcroft B.J."/>
            <person name="Tyson G.W."/>
            <person name="Hugenholtz P."/>
            <person name="Polz M.F."/>
            <person name="Zhang T."/>
        </authorList>
    </citation>
    <scope>NUCLEOTIDE SEQUENCE</scope>
    <source>
        <strain evidence="8">HKST-UBA02</strain>
    </source>
</reference>
<dbReference type="Pfam" id="PF04357">
    <property type="entry name" value="TamB"/>
    <property type="match status" value="1"/>
</dbReference>
<evidence type="ECO:0000256" key="3">
    <source>
        <dbReference type="ARBA" id="ARBA00022989"/>
    </source>
</evidence>
<keyword evidence="4 6" id="KW-0472">Membrane</keyword>
<evidence type="ECO:0000256" key="1">
    <source>
        <dbReference type="ARBA" id="ARBA00004167"/>
    </source>
</evidence>
<feature type="domain" description="Translocation and assembly module TamB C-terminal" evidence="7">
    <location>
        <begin position="1091"/>
        <end position="1416"/>
    </location>
</feature>
<comment type="subcellular location">
    <subcellularLocation>
        <location evidence="1">Membrane</location>
        <topology evidence="1">Single-pass membrane protein</topology>
    </subcellularLocation>
</comment>
<evidence type="ECO:0000313" key="9">
    <source>
        <dbReference type="Proteomes" id="UP000739538"/>
    </source>
</evidence>
<dbReference type="Proteomes" id="UP000739538">
    <property type="component" value="Unassembled WGS sequence"/>
</dbReference>
<dbReference type="InterPro" id="IPR007452">
    <property type="entry name" value="TamB_C"/>
</dbReference>
<sequence>MTDDLDTRDPEEFRWPSRRIRRRVWVPGLGLLVILCLVLVTPFFLVRLDPVREWLLKRSLESAFADNVQIQVGRVDRFHPGEIRLYDVRFEETFPESVRVFARVDQIAARWNAWDLASGKISVRDLLVSEPWLDVSLLPDRIWAKKRPKSAPLVPRPLAPKLPPLSCDDLAIEGVAVDRSGEPWLRGDFAFGDLEHEDGRVHMRFEEGRVRSIPDSLDLTLSRGVVTGTWIEYLEVDSLRIESDAIDAGLAATFIAAPAGSTAVSLDGELQVGRVEPQRLAPLRNTGLPWRPDDMVQGTILFGGELAPREEPQADLVLGLHGRVFGTPVDTLHILADATPSVAELIDFRIRSGRQTLEGEGLWQPKAKRAEGRVSFADLDLAARPVAAFARKLPESRLDGMISGTVDSIGPNLRFDTSVRLDDGVLAGRPLGQIHANVVGDPERVLLDTLWVGSPELPQLRAAGWLERGGNQPVGFQGELTGLPMESWVEPWVGENLGGKVYGQVSVRGTLDRPEVSADLEVSAGTVVEITVDSLHVGPVNGTLRPFSLEAPFDARGLDFYGFTIDSLRADGVFGLDTLRTWAHGLRDTTDIYLAARVVPRDPGFAFIDELVAEPGSAPSVRLARPAVLAFSKYRVEMDSVLVVSEAGTATGSAWILPRPGASGTEPFAFEIEGEGLDLAEFADYYGLDGDSLAGTGSVRFSGTGTVEAPGYDVDFLATGGEIYGWLFRDLRLHAMAGAVGTPEGGVPHLFASTPGDTLSTPVVPPGVDTRGMFFVDSLNATFTGYSGRIPQVGPEREGPQPPGPPLEVRAKDVRLRSPLTWFDWVEAMSNGEFFPRLEEADLGGTVSVRNLPVAPWIAPILVPQAKQGTQATLATEAIDPMLSKIRIIRPEDLEEGYRSSGFGGRFDFDLELAGTGGDPEVRLDGLGRKIQVFQAQADTVAVSAVYVDSLLYLRDARWRRGDQSLDASGRVPLSLSVDPHHVGWTGRPLWIEAEVPSVDLALASLATALVEDPRGDLSGRVRLKGVPPNVYVEGNLSVKDGAFRIPLREERLSDVRAELRLDSLGVHIETAKGRWNESGEAEVTGWYRNPEKFELDGEARNATVFESGNYHFLADGTFHAEPELQDGVLRPTLSGDVLVHEGSLTLDLAKPGRQKVLVTPWIIDLDVEVPSNVRVIQPTSSIDLTAGELAVRYDMPYWSLGGKLDIASGQYLVFNKSLEIVEGRIDFLDTGTGPYPVLDVTAQTDIADPEGESTILVKIDVDGSPLPGEALTIVVSSPTHPDYTQEDLIDLLTIGQLKSSEFATGSSADPARGFLTGQVLNQLERELIREAPWLDVVDVRGGTDPNDPIVISFRAITEPQWSVRYSQELSAHPGREVSLSYRISNLFFLNASADQKEDDLGSSAETYSLDFRVRYEF</sequence>
<comment type="caution">
    <text evidence="8">The sequence shown here is derived from an EMBL/GenBank/DDBJ whole genome shotgun (WGS) entry which is preliminary data.</text>
</comment>
<feature type="region of interest" description="Disordered" evidence="5">
    <location>
        <begin position="788"/>
        <end position="809"/>
    </location>
</feature>
<evidence type="ECO:0000259" key="7">
    <source>
        <dbReference type="Pfam" id="PF04357"/>
    </source>
</evidence>
<protein>
    <submittedName>
        <fullName evidence="8">Translocation/assembly module TamB domain-containing protein</fullName>
    </submittedName>
</protein>
<evidence type="ECO:0000256" key="2">
    <source>
        <dbReference type="ARBA" id="ARBA00022692"/>
    </source>
</evidence>
<evidence type="ECO:0000313" key="8">
    <source>
        <dbReference type="EMBL" id="MCA9754268.1"/>
    </source>
</evidence>
<organism evidence="8 9">
    <name type="scientific">Eiseniibacteriota bacterium</name>
    <dbReference type="NCBI Taxonomy" id="2212470"/>
    <lineage>
        <taxon>Bacteria</taxon>
        <taxon>Candidatus Eiseniibacteriota</taxon>
    </lineage>
</organism>
<evidence type="ECO:0000256" key="6">
    <source>
        <dbReference type="SAM" id="Phobius"/>
    </source>
</evidence>
<gene>
    <name evidence="8" type="ORF">KDA27_00590</name>
</gene>
<dbReference type="GO" id="GO:0009306">
    <property type="term" value="P:protein secretion"/>
    <property type="evidence" value="ECO:0007669"/>
    <property type="project" value="InterPro"/>
</dbReference>
<keyword evidence="3 6" id="KW-1133">Transmembrane helix</keyword>
<dbReference type="EMBL" id="JAGQHS010000001">
    <property type="protein sequence ID" value="MCA9754268.1"/>
    <property type="molecule type" value="Genomic_DNA"/>
</dbReference>